<evidence type="ECO:0000259" key="1">
    <source>
        <dbReference type="Pfam" id="PF04168"/>
    </source>
</evidence>
<dbReference type="EMBL" id="JAUOPB010000002">
    <property type="protein sequence ID" value="MDO6421532.1"/>
    <property type="molecule type" value="Genomic_DNA"/>
</dbReference>
<gene>
    <name evidence="3" type="ORF">Q4521_03515</name>
</gene>
<accession>A0AAW7X224</accession>
<protein>
    <submittedName>
        <fullName evidence="3">Circularly permuted type 2 ATP-grasp protein</fullName>
    </submittedName>
</protein>
<dbReference type="Pfam" id="PF04168">
    <property type="entry name" value="Alpha-E"/>
    <property type="match status" value="1"/>
</dbReference>
<feature type="domain" description="DUF403" evidence="1">
    <location>
        <begin position="518"/>
        <end position="836"/>
    </location>
</feature>
<evidence type="ECO:0000313" key="3">
    <source>
        <dbReference type="EMBL" id="MDO6421532.1"/>
    </source>
</evidence>
<dbReference type="InterPro" id="IPR025841">
    <property type="entry name" value="CP_ATPgrasp_2"/>
</dbReference>
<feature type="domain" description="Circularly permuted ATP-grasp type 2" evidence="2">
    <location>
        <begin position="93"/>
        <end position="467"/>
    </location>
</feature>
<dbReference type="PANTHER" id="PTHR34595">
    <property type="entry name" value="BLR5612 PROTEIN"/>
    <property type="match status" value="1"/>
</dbReference>
<dbReference type="Pfam" id="PF14403">
    <property type="entry name" value="CP_ATPgrasp_2"/>
    <property type="match status" value="1"/>
</dbReference>
<organism evidence="3 4">
    <name type="scientific">Saccharophagus degradans</name>
    <dbReference type="NCBI Taxonomy" id="86304"/>
    <lineage>
        <taxon>Bacteria</taxon>
        <taxon>Pseudomonadati</taxon>
        <taxon>Pseudomonadota</taxon>
        <taxon>Gammaproteobacteria</taxon>
        <taxon>Cellvibrionales</taxon>
        <taxon>Cellvibrionaceae</taxon>
        <taxon>Saccharophagus</taxon>
    </lineage>
</organism>
<name>A0AAW7X224_9GAMM</name>
<proteinExistence type="predicted"/>
<dbReference type="SUPFAM" id="SSF56059">
    <property type="entry name" value="Glutathione synthetase ATP-binding domain-like"/>
    <property type="match status" value="1"/>
</dbReference>
<dbReference type="PANTHER" id="PTHR34595:SF2">
    <property type="entry name" value="BLR2978 PROTEIN"/>
    <property type="match status" value="1"/>
</dbReference>
<sequence length="853" mass="95154">MSQSQSQTSNIHTAQIPLAYRKAKAHVDEVFTPTGEQREHWNYLLESLKTLGAGGLSDRQAKALRILRDDGATYNIYGDSASLSRTWELDLVPALISSGQWNKIESGLLERAELLNALLKDIYGPRDLIRHGIIPPEALFSHNGFLRPCQGIVTPGDQELILHAVDMVRDADGEMCVLADRTQAPSGMGYALENRTVMSRVLPSLFRDSQVHRLATFFQRLRQKLASMSEAHDQPRIVLLTPGAHNETYFEHAYLANYLGFPLVQSGDLVVRNGFLWMKSLDGLSRVDVILRRVDDWFCDPVELRGDSQLGVPGLLEVVRANRVVIANPLGSGVLENPVLLKYLPQISKALLGREPRMKSIPTYWCGDKKDMEYITSHFDQLVIKPISRGVGRSSVLTHTLSKKDREQWLQRIKAQPANYVAQTCLIASHLPTFINGELQPRPAIVRSYAVAFEKSYYLMPGGLTRVGTEEGGFLISAQAGSQSKDTWVIASEPERVENDSAGADTLIVSGDEHLMSLPSRVVENLFWMGRYAERAEASLRILRTVFVLLNGEEIISDTSRKYLLQTVSAITATLPGFHSPELQANPDKELLSLTKDANRAGSVHFNLNAMLRCADESKELLSSDTLRVINDIRDGLDDLEQSLSGGMASAPEEALDPFVTALMALAGLARESMVHGIGWQFMEIGRRIERGVQTICIMDQLLTPVLSENDQKTLMQALLTSVEGLISYRRRYRARMGVKQVLELVMMDTANPRSLLFQFSELKSQLATLPKAKVKAYELSPDERVILEGETAIRLASLDVMCEEHKEGRTQLSAHLKQFNNLLGDLSIVISEKHFEHRIGPQQLVSRLSEEL</sequence>
<dbReference type="InterPro" id="IPR007296">
    <property type="entry name" value="DUF403"/>
</dbReference>
<evidence type="ECO:0000259" key="2">
    <source>
        <dbReference type="Pfam" id="PF14403"/>
    </source>
</evidence>
<dbReference type="Proteomes" id="UP001169760">
    <property type="component" value="Unassembled WGS sequence"/>
</dbReference>
<dbReference type="RefSeq" id="WP_303491012.1">
    <property type="nucleotide sequence ID" value="NZ_JAUOPB010000002.1"/>
</dbReference>
<dbReference type="Gene3D" id="3.40.50.11290">
    <property type="match status" value="1"/>
</dbReference>
<reference evidence="3" key="1">
    <citation type="submission" date="2023-07" db="EMBL/GenBank/DDBJ databases">
        <title>Genome content predicts the carbon catabolic preferences of heterotrophic bacteria.</title>
        <authorList>
            <person name="Gralka M."/>
        </authorList>
    </citation>
    <scope>NUCLEOTIDE SEQUENCE</scope>
    <source>
        <strain evidence="3">I3M17_2</strain>
    </source>
</reference>
<evidence type="ECO:0000313" key="4">
    <source>
        <dbReference type="Proteomes" id="UP001169760"/>
    </source>
</evidence>
<dbReference type="AlphaFoldDB" id="A0AAW7X224"/>
<dbReference type="Gene3D" id="3.30.1490.270">
    <property type="match status" value="1"/>
</dbReference>
<dbReference type="InterPro" id="IPR051680">
    <property type="entry name" value="ATP-dep_Glu-Cys_Ligase-2"/>
</dbReference>
<comment type="caution">
    <text evidence="3">The sequence shown here is derived from an EMBL/GenBank/DDBJ whole genome shotgun (WGS) entry which is preliminary data.</text>
</comment>